<dbReference type="RefSeq" id="WP_377766410.1">
    <property type="nucleotide sequence ID" value="NZ_JBHULB010000008.1"/>
</dbReference>
<dbReference type="EMBL" id="JBHULB010000008">
    <property type="protein sequence ID" value="MFD2586852.1"/>
    <property type="molecule type" value="Genomic_DNA"/>
</dbReference>
<gene>
    <name evidence="1" type="ORF">ACFSQJ_07915</name>
</gene>
<evidence type="ECO:0000313" key="2">
    <source>
        <dbReference type="Proteomes" id="UP001597526"/>
    </source>
</evidence>
<evidence type="ECO:0008006" key="3">
    <source>
        <dbReference type="Google" id="ProtNLM"/>
    </source>
</evidence>
<proteinExistence type="predicted"/>
<comment type="caution">
    <text evidence="1">The sequence shown here is derived from an EMBL/GenBank/DDBJ whole genome shotgun (WGS) entry which is preliminary data.</text>
</comment>
<organism evidence="1 2">
    <name type="scientific">Croceitalea marina</name>
    <dbReference type="NCBI Taxonomy" id="1775166"/>
    <lineage>
        <taxon>Bacteria</taxon>
        <taxon>Pseudomonadati</taxon>
        <taxon>Bacteroidota</taxon>
        <taxon>Flavobacteriia</taxon>
        <taxon>Flavobacteriales</taxon>
        <taxon>Flavobacteriaceae</taxon>
        <taxon>Croceitalea</taxon>
    </lineage>
</organism>
<accession>A0ABW5MU50</accession>
<name>A0ABW5MU50_9FLAO</name>
<reference evidence="2" key="1">
    <citation type="journal article" date="2019" name="Int. J. Syst. Evol. Microbiol.">
        <title>The Global Catalogue of Microorganisms (GCM) 10K type strain sequencing project: providing services to taxonomists for standard genome sequencing and annotation.</title>
        <authorList>
            <consortium name="The Broad Institute Genomics Platform"/>
            <consortium name="The Broad Institute Genome Sequencing Center for Infectious Disease"/>
            <person name="Wu L."/>
            <person name="Ma J."/>
        </authorList>
    </citation>
    <scope>NUCLEOTIDE SEQUENCE [LARGE SCALE GENOMIC DNA]</scope>
    <source>
        <strain evidence="2">KCTC 52368</strain>
    </source>
</reference>
<dbReference type="SUPFAM" id="SSF53955">
    <property type="entry name" value="Lysozyme-like"/>
    <property type="match status" value="1"/>
</dbReference>
<dbReference type="Proteomes" id="UP001597526">
    <property type="component" value="Unassembled WGS sequence"/>
</dbReference>
<sequence length="214" mass="24019">MKRWISFLGHLVIIVVLTSFGKNITNQNVEFVMLPESARVVENTLAAFPKVQESAETYDTNTIFLKNGFQGFKEAIAFKESQGQYGVVNTLGYLGKYQFGANTLKLLGVHDTKKFLNDPVLQENVFELNVSRNKWILRRDIKRFVGKRINGTTISESGIVAAAHLAGAGNVKKYLRSYGKTDFSDAYGSTIAYYVKKFNGYDISMIKSVHNPKI</sequence>
<evidence type="ECO:0000313" key="1">
    <source>
        <dbReference type="EMBL" id="MFD2586852.1"/>
    </source>
</evidence>
<dbReference type="InterPro" id="IPR023346">
    <property type="entry name" value="Lysozyme-like_dom_sf"/>
</dbReference>
<keyword evidence="2" id="KW-1185">Reference proteome</keyword>
<dbReference type="Gene3D" id="1.10.530.10">
    <property type="match status" value="1"/>
</dbReference>
<protein>
    <recommendedName>
        <fullName evidence="3">Peptidoglycan-binding protein LysM</fullName>
    </recommendedName>
</protein>